<proteinExistence type="predicted"/>
<accession>A0A1C3YRS1</accession>
<evidence type="ECO:0000313" key="5">
    <source>
        <dbReference type="Proteomes" id="UP000198975"/>
    </source>
</evidence>
<sequence>MCEYVSVNNQREVSMDMGEKVKEYRLRNAWSQEQLAELASLSVRTVQRIENGHKPGLETLSALASVFNVNVSELSGNMTQAEETLDTRISEARLRVEQETRFYRALIIALFVCSVLMVVNYLSSPGSYWSVVVTFIWGSLIAFRALRIFVLKDRIATWQQKRVQRLLREKNDLSGREK</sequence>
<dbReference type="PANTHER" id="PTHR46558">
    <property type="entry name" value="TRACRIPTIONAL REGULATORY PROTEIN-RELATED-RELATED"/>
    <property type="match status" value="1"/>
</dbReference>
<keyword evidence="1" id="KW-0238">DNA-binding</keyword>
<keyword evidence="2" id="KW-0812">Transmembrane</keyword>
<dbReference type="InterPro" id="IPR025698">
    <property type="entry name" value="2TM_dom"/>
</dbReference>
<evidence type="ECO:0000256" key="2">
    <source>
        <dbReference type="SAM" id="Phobius"/>
    </source>
</evidence>
<dbReference type="SMART" id="SM00530">
    <property type="entry name" value="HTH_XRE"/>
    <property type="match status" value="1"/>
</dbReference>
<dbReference type="InterPro" id="IPR001387">
    <property type="entry name" value="Cro/C1-type_HTH"/>
</dbReference>
<dbReference type="Gene3D" id="1.10.260.40">
    <property type="entry name" value="lambda repressor-like DNA-binding domains"/>
    <property type="match status" value="1"/>
</dbReference>
<dbReference type="Proteomes" id="UP000198975">
    <property type="component" value="Unassembled WGS sequence"/>
</dbReference>
<dbReference type="Pfam" id="PF01381">
    <property type="entry name" value="HTH_3"/>
    <property type="match status" value="1"/>
</dbReference>
<dbReference type="CDD" id="cd00093">
    <property type="entry name" value="HTH_XRE"/>
    <property type="match status" value="1"/>
</dbReference>
<evidence type="ECO:0000313" key="4">
    <source>
        <dbReference type="EMBL" id="SCB72779.1"/>
    </source>
</evidence>
<feature type="domain" description="HTH cro/C1-type" evidence="3">
    <location>
        <begin position="21"/>
        <end position="74"/>
    </location>
</feature>
<gene>
    <name evidence="4" type="ORF">GA0061071_10183</name>
</gene>
<dbReference type="PANTHER" id="PTHR46558:SF4">
    <property type="entry name" value="DNA-BIDING PHAGE PROTEIN"/>
    <property type="match status" value="1"/>
</dbReference>
<keyword evidence="5" id="KW-1185">Reference proteome</keyword>
<feature type="transmembrane region" description="Helical" evidence="2">
    <location>
        <begin position="102"/>
        <end position="122"/>
    </location>
</feature>
<feature type="transmembrane region" description="Helical" evidence="2">
    <location>
        <begin position="128"/>
        <end position="146"/>
    </location>
</feature>
<dbReference type="InterPro" id="IPR010982">
    <property type="entry name" value="Lambda_DNA-bd_dom_sf"/>
</dbReference>
<keyword evidence="2" id="KW-0472">Membrane</keyword>
<evidence type="ECO:0000256" key="1">
    <source>
        <dbReference type="ARBA" id="ARBA00023125"/>
    </source>
</evidence>
<protein>
    <submittedName>
        <fullName evidence="4">Transcriptional regulator, contains XRE-family HTH domain</fullName>
    </submittedName>
</protein>
<dbReference type="SUPFAM" id="SSF47413">
    <property type="entry name" value="lambda repressor-like DNA-binding domains"/>
    <property type="match status" value="1"/>
</dbReference>
<dbReference type="EMBL" id="FMAY01000001">
    <property type="protein sequence ID" value="SCB72779.1"/>
    <property type="molecule type" value="Genomic_DNA"/>
</dbReference>
<dbReference type="GO" id="GO:0003677">
    <property type="term" value="F:DNA binding"/>
    <property type="evidence" value="ECO:0007669"/>
    <property type="project" value="UniProtKB-KW"/>
</dbReference>
<evidence type="ECO:0000259" key="3">
    <source>
        <dbReference type="PROSITE" id="PS50943"/>
    </source>
</evidence>
<dbReference type="Pfam" id="PF13239">
    <property type="entry name" value="2TM"/>
    <property type="match status" value="1"/>
</dbReference>
<dbReference type="PROSITE" id="PS50943">
    <property type="entry name" value="HTH_CROC1"/>
    <property type="match status" value="1"/>
</dbReference>
<reference evidence="5" key="1">
    <citation type="submission" date="2016-08" db="EMBL/GenBank/DDBJ databases">
        <authorList>
            <person name="Varghese N."/>
            <person name="Submissions Spin"/>
        </authorList>
    </citation>
    <scope>NUCLEOTIDE SEQUENCE [LARGE SCALE GENOMIC DNA]</scope>
    <source>
        <strain evidence="5">REICA_082</strain>
    </source>
</reference>
<organism evidence="4 5">
    <name type="scientific">Kosakonia oryzendophytica</name>
    <dbReference type="NCBI Taxonomy" id="1005665"/>
    <lineage>
        <taxon>Bacteria</taxon>
        <taxon>Pseudomonadati</taxon>
        <taxon>Pseudomonadota</taxon>
        <taxon>Gammaproteobacteria</taxon>
        <taxon>Enterobacterales</taxon>
        <taxon>Enterobacteriaceae</taxon>
        <taxon>Kosakonia</taxon>
    </lineage>
</organism>
<name>A0A1C3YRS1_9ENTR</name>
<keyword evidence="2" id="KW-1133">Transmembrane helix</keyword>
<dbReference type="AlphaFoldDB" id="A0A1C3YRS1"/>